<comment type="caution">
    <text evidence="5">The sequence shown here is derived from an EMBL/GenBank/DDBJ whole genome shotgun (WGS) entry which is preliminary data.</text>
</comment>
<evidence type="ECO:0000256" key="2">
    <source>
        <dbReference type="ARBA" id="ARBA00019232"/>
    </source>
</evidence>
<dbReference type="EMBL" id="ANIK01000071">
    <property type="protein sequence ID" value="EMJ93261.1"/>
    <property type="molecule type" value="Genomic_DNA"/>
</dbReference>
<dbReference type="GO" id="GO:0009003">
    <property type="term" value="F:signal peptidase activity"/>
    <property type="evidence" value="ECO:0007669"/>
    <property type="project" value="UniProtKB-EC"/>
</dbReference>
<feature type="domain" description="Peptidase S26" evidence="4">
    <location>
        <begin position="25"/>
        <end position="187"/>
    </location>
</feature>
<dbReference type="CDD" id="cd06530">
    <property type="entry name" value="S26_SPase_I"/>
    <property type="match status" value="1"/>
</dbReference>
<sequence length="188" mass="21407">MGRSSSNQEKEKREKIKSLLKQVGVGLLIGLTTATLIRFFLFFPFTLETKEMLPTYSLGKRIYFSRFVNRSNLYLGDLVLVKHPTQEGKVVFSRISGKPGDTVQMKNKILYRNHNHNPEDFSGVGNGFVLQFEDKRGPFPSSFSGRDNSEPLILKDRDYFLLCDNRDSCSDSRDFGPVPIENILGKAF</sequence>
<keyword evidence="3" id="KW-0812">Transmembrane</keyword>
<reference evidence="5 6" key="1">
    <citation type="submission" date="2013-01" db="EMBL/GenBank/DDBJ databases">
        <authorList>
            <person name="Harkins D.M."/>
            <person name="Durkin A.S."/>
            <person name="Brinkac L.M."/>
            <person name="Haft D.H."/>
            <person name="Selengut J.D."/>
            <person name="Sanka R."/>
            <person name="DePew J."/>
            <person name="Purushe J."/>
            <person name="Galloway R.L."/>
            <person name="Vinetz J.M."/>
            <person name="Sutton G.G."/>
            <person name="Nierman W.C."/>
            <person name="Fouts D.E."/>
        </authorList>
    </citation>
    <scope>NUCLEOTIDE SEQUENCE [LARGE SCALE GENOMIC DNA]</scope>
    <source>
        <strain evidence="5 6">79601</strain>
    </source>
</reference>
<dbReference type="SUPFAM" id="SSF51306">
    <property type="entry name" value="LexA/Signal peptidase"/>
    <property type="match status" value="1"/>
</dbReference>
<keyword evidence="3" id="KW-0472">Membrane</keyword>
<organism evidence="5 6">
    <name type="scientific">Leptospira alstonii serovar Sichuan str. 79601</name>
    <dbReference type="NCBI Taxonomy" id="1218565"/>
    <lineage>
        <taxon>Bacteria</taxon>
        <taxon>Pseudomonadati</taxon>
        <taxon>Spirochaetota</taxon>
        <taxon>Spirochaetia</taxon>
        <taxon>Leptospirales</taxon>
        <taxon>Leptospiraceae</taxon>
        <taxon>Leptospira</taxon>
    </lineage>
</organism>
<comment type="catalytic activity">
    <reaction evidence="3">
        <text>Cleavage of hydrophobic, N-terminal signal or leader sequences from secreted and periplasmic proteins.</text>
        <dbReference type="EC" id="3.4.21.89"/>
    </reaction>
</comment>
<accession>M6CRU6</accession>
<dbReference type="InterPro" id="IPR019533">
    <property type="entry name" value="Peptidase_S26"/>
</dbReference>
<keyword evidence="3" id="KW-0645">Protease</keyword>
<protein>
    <recommendedName>
        <fullName evidence="2 3">Signal peptidase I</fullName>
        <ecNumber evidence="3">3.4.21.89</ecNumber>
    </recommendedName>
</protein>
<dbReference type="OrthoDB" id="9802919at2"/>
<dbReference type="PANTHER" id="PTHR43390:SF1">
    <property type="entry name" value="CHLOROPLAST PROCESSING PEPTIDASE"/>
    <property type="match status" value="1"/>
</dbReference>
<dbReference type="EC" id="3.4.21.89" evidence="3"/>
<keyword evidence="3" id="KW-1133">Transmembrane helix</keyword>
<proteinExistence type="inferred from homology"/>
<evidence type="ECO:0000313" key="5">
    <source>
        <dbReference type="EMBL" id="EMJ93261.1"/>
    </source>
</evidence>
<dbReference type="Gene3D" id="2.10.109.10">
    <property type="entry name" value="Umud Fragment, subunit A"/>
    <property type="match status" value="1"/>
</dbReference>
<dbReference type="InterPro" id="IPR036286">
    <property type="entry name" value="LexA/Signal_pep-like_sf"/>
</dbReference>
<dbReference type="PATRIC" id="fig|1218565.3.peg.3291"/>
<dbReference type="InterPro" id="IPR000223">
    <property type="entry name" value="Pept_S26A_signal_pept_1"/>
</dbReference>
<evidence type="ECO:0000256" key="1">
    <source>
        <dbReference type="ARBA" id="ARBA00009370"/>
    </source>
</evidence>
<dbReference type="GO" id="GO:0016020">
    <property type="term" value="C:membrane"/>
    <property type="evidence" value="ECO:0007669"/>
    <property type="project" value="UniProtKB-SubCell"/>
</dbReference>
<dbReference type="Pfam" id="PF10502">
    <property type="entry name" value="Peptidase_S26"/>
    <property type="match status" value="1"/>
</dbReference>
<dbReference type="Proteomes" id="UP000011988">
    <property type="component" value="Unassembled WGS sequence"/>
</dbReference>
<comment type="similarity">
    <text evidence="1 3">Belongs to the peptidase S26 family.</text>
</comment>
<dbReference type="NCBIfam" id="TIGR02227">
    <property type="entry name" value="sigpep_I_bact"/>
    <property type="match status" value="1"/>
</dbReference>
<evidence type="ECO:0000313" key="6">
    <source>
        <dbReference type="Proteomes" id="UP000011988"/>
    </source>
</evidence>
<dbReference type="PRINTS" id="PR00727">
    <property type="entry name" value="LEADERPTASE"/>
</dbReference>
<name>M6CRU6_9LEPT</name>
<evidence type="ECO:0000259" key="4">
    <source>
        <dbReference type="Pfam" id="PF10502"/>
    </source>
</evidence>
<dbReference type="GO" id="GO:0004252">
    <property type="term" value="F:serine-type endopeptidase activity"/>
    <property type="evidence" value="ECO:0007669"/>
    <property type="project" value="InterPro"/>
</dbReference>
<dbReference type="AlphaFoldDB" id="M6CRU6"/>
<evidence type="ECO:0000256" key="3">
    <source>
        <dbReference type="RuleBase" id="RU362042"/>
    </source>
</evidence>
<gene>
    <name evidence="5" type="primary">lepB_1</name>
    <name evidence="5" type="ORF">LEP1GSC194_1871</name>
</gene>
<comment type="subcellular location">
    <subcellularLocation>
        <location evidence="3">Membrane</location>
        <topology evidence="3">Single-pass type II membrane protein</topology>
    </subcellularLocation>
</comment>
<dbReference type="RefSeq" id="WP_020774386.1">
    <property type="nucleotide sequence ID" value="NZ_ANIK01000071.1"/>
</dbReference>
<feature type="transmembrane region" description="Helical" evidence="3">
    <location>
        <begin position="20"/>
        <end position="43"/>
    </location>
</feature>
<dbReference type="PANTHER" id="PTHR43390">
    <property type="entry name" value="SIGNAL PEPTIDASE I"/>
    <property type="match status" value="1"/>
</dbReference>
<keyword evidence="3 5" id="KW-0378">Hydrolase</keyword>
<dbReference type="GO" id="GO:0006465">
    <property type="term" value="P:signal peptide processing"/>
    <property type="evidence" value="ECO:0007669"/>
    <property type="project" value="InterPro"/>
</dbReference>